<dbReference type="GO" id="GO:0008049">
    <property type="term" value="P:male courtship behavior"/>
    <property type="evidence" value="ECO:0007669"/>
    <property type="project" value="TreeGrafter"/>
</dbReference>
<evidence type="ECO:0000313" key="9">
    <source>
        <dbReference type="EMBL" id="KAJ9599884.1"/>
    </source>
</evidence>
<reference evidence="9" key="2">
    <citation type="submission" date="2023-05" db="EMBL/GenBank/DDBJ databases">
        <authorList>
            <person name="Fouks B."/>
        </authorList>
    </citation>
    <scope>NUCLEOTIDE SEQUENCE</scope>
    <source>
        <strain evidence="9">Stay&amp;Tobe</strain>
        <tissue evidence="9">Testes</tissue>
    </source>
</reference>
<feature type="non-terminal residue" evidence="9">
    <location>
        <position position="406"/>
    </location>
</feature>
<dbReference type="Proteomes" id="UP001233999">
    <property type="component" value="Unassembled WGS sequence"/>
</dbReference>
<evidence type="ECO:0000256" key="1">
    <source>
        <dbReference type="ARBA" id="ARBA00004651"/>
    </source>
</evidence>
<evidence type="ECO:0000256" key="8">
    <source>
        <dbReference type="RuleBase" id="RU363108"/>
    </source>
</evidence>
<dbReference type="Pfam" id="PF08395">
    <property type="entry name" value="7tm_7"/>
    <property type="match status" value="1"/>
</dbReference>
<organism evidence="9 10">
    <name type="scientific">Diploptera punctata</name>
    <name type="common">Pacific beetle cockroach</name>
    <dbReference type="NCBI Taxonomy" id="6984"/>
    <lineage>
        <taxon>Eukaryota</taxon>
        <taxon>Metazoa</taxon>
        <taxon>Ecdysozoa</taxon>
        <taxon>Arthropoda</taxon>
        <taxon>Hexapoda</taxon>
        <taxon>Insecta</taxon>
        <taxon>Pterygota</taxon>
        <taxon>Neoptera</taxon>
        <taxon>Polyneoptera</taxon>
        <taxon>Dictyoptera</taxon>
        <taxon>Blattodea</taxon>
        <taxon>Blaberoidea</taxon>
        <taxon>Blaberidae</taxon>
        <taxon>Diplopterinae</taxon>
        <taxon>Diploptera</taxon>
    </lineage>
</organism>
<dbReference type="EMBL" id="JASPKZ010000465">
    <property type="protein sequence ID" value="KAJ9599884.1"/>
    <property type="molecule type" value="Genomic_DNA"/>
</dbReference>
<comment type="similarity">
    <text evidence="8">Belongs to the insect chemoreceptor superfamily. Gustatory receptor (GR) family.</text>
</comment>
<dbReference type="AlphaFoldDB" id="A0AAD8AIX0"/>
<evidence type="ECO:0000256" key="4">
    <source>
        <dbReference type="ARBA" id="ARBA00022989"/>
    </source>
</evidence>
<evidence type="ECO:0000313" key="10">
    <source>
        <dbReference type="Proteomes" id="UP001233999"/>
    </source>
</evidence>
<keyword evidence="4 8" id="KW-1133">Transmembrane helix</keyword>
<dbReference type="GO" id="GO:0007165">
    <property type="term" value="P:signal transduction"/>
    <property type="evidence" value="ECO:0007669"/>
    <property type="project" value="UniProtKB-KW"/>
</dbReference>
<reference evidence="9" key="1">
    <citation type="journal article" date="2023" name="IScience">
        <title>Live-bearing cockroach genome reveals convergent evolutionary mechanisms linked to viviparity in insects and beyond.</title>
        <authorList>
            <person name="Fouks B."/>
            <person name="Harrison M.C."/>
            <person name="Mikhailova A.A."/>
            <person name="Marchal E."/>
            <person name="English S."/>
            <person name="Carruthers M."/>
            <person name="Jennings E.C."/>
            <person name="Chiamaka E.L."/>
            <person name="Frigard R.A."/>
            <person name="Pippel M."/>
            <person name="Attardo G.M."/>
            <person name="Benoit J.B."/>
            <person name="Bornberg-Bauer E."/>
            <person name="Tobe S.S."/>
        </authorList>
    </citation>
    <scope>NUCLEOTIDE SEQUENCE</scope>
    <source>
        <strain evidence="9">Stay&amp;Tobe</strain>
    </source>
</reference>
<keyword evidence="2 8" id="KW-1003">Cell membrane</keyword>
<feature type="transmembrane region" description="Helical" evidence="8">
    <location>
        <begin position="44"/>
        <end position="63"/>
    </location>
</feature>
<dbReference type="GO" id="GO:0050909">
    <property type="term" value="P:sensory perception of taste"/>
    <property type="evidence" value="ECO:0007669"/>
    <property type="project" value="InterPro"/>
</dbReference>
<dbReference type="GO" id="GO:0030424">
    <property type="term" value="C:axon"/>
    <property type="evidence" value="ECO:0007669"/>
    <property type="project" value="TreeGrafter"/>
</dbReference>
<evidence type="ECO:0000256" key="3">
    <source>
        <dbReference type="ARBA" id="ARBA00022692"/>
    </source>
</evidence>
<feature type="transmembrane region" description="Helical" evidence="8">
    <location>
        <begin position="134"/>
        <end position="155"/>
    </location>
</feature>
<dbReference type="GO" id="GO:0043025">
    <property type="term" value="C:neuronal cell body"/>
    <property type="evidence" value="ECO:0007669"/>
    <property type="project" value="TreeGrafter"/>
</dbReference>
<sequence length="406" mass="47580">MDIYQCVVPLYNASKVWGLSPFEIIRINDKDNCMKRLRISTIGILYSIFMCILITISVLYVLITKSSYYLEKDFSANAISLVISFLSLTSSALSAEIGCVLNRERLLFLLETIFEFETIFHRHRFNTFIKFEIFIAYTTIILLSIYDIWLWGIYYRLDLDFFPYLLIHFIMITMIIQYTNIIYLTYDNFKFMNLSLVKDISKMYKIRPYVNKNNVFVLSHKRELIDMTNSDINKNSITCQGIRNNFVSKLRDYRRYHYALHNICDDVNKVFGFQIIFFVLTFFISITRDIFYGLYFVLTVNSEVRGSVLVVVEQFCWTMIMVVELIAITVVCHLACAEAMHTGVILRNILFHEPLNTMLSAEIQVFLEQIHNRPLRYSACGLFNIDLAMLCSFIGTVATYIIVLIQ</sequence>
<protein>
    <recommendedName>
        <fullName evidence="8">Gustatory receptor</fullName>
    </recommendedName>
</protein>
<accession>A0AAD8AIX0</accession>
<dbReference type="GO" id="GO:0005886">
    <property type="term" value="C:plasma membrane"/>
    <property type="evidence" value="ECO:0007669"/>
    <property type="project" value="UniProtKB-SubCell"/>
</dbReference>
<feature type="transmembrane region" description="Helical" evidence="8">
    <location>
        <begin position="317"/>
        <end position="337"/>
    </location>
</feature>
<gene>
    <name evidence="9" type="ORF">L9F63_009831</name>
</gene>
<evidence type="ECO:0000256" key="5">
    <source>
        <dbReference type="ARBA" id="ARBA00023136"/>
    </source>
</evidence>
<evidence type="ECO:0000256" key="7">
    <source>
        <dbReference type="ARBA" id="ARBA00023224"/>
    </source>
</evidence>
<feature type="transmembrane region" description="Helical" evidence="8">
    <location>
        <begin position="382"/>
        <end position="405"/>
    </location>
</feature>
<keyword evidence="6 8" id="KW-0675">Receptor</keyword>
<evidence type="ECO:0000256" key="2">
    <source>
        <dbReference type="ARBA" id="ARBA00022475"/>
    </source>
</evidence>
<keyword evidence="5 8" id="KW-0472">Membrane</keyword>
<dbReference type="GO" id="GO:0030425">
    <property type="term" value="C:dendrite"/>
    <property type="evidence" value="ECO:0007669"/>
    <property type="project" value="TreeGrafter"/>
</dbReference>
<keyword evidence="3 8" id="KW-0812">Transmembrane</keyword>
<comment type="subcellular location">
    <subcellularLocation>
        <location evidence="1 8">Cell membrane</location>
        <topology evidence="1 8">Multi-pass membrane protein</topology>
    </subcellularLocation>
</comment>
<proteinExistence type="inferred from homology"/>
<evidence type="ECO:0000256" key="6">
    <source>
        <dbReference type="ARBA" id="ARBA00023170"/>
    </source>
</evidence>
<name>A0AAD8AIX0_DIPPU</name>
<dbReference type="PANTHER" id="PTHR21143">
    <property type="entry name" value="INVERTEBRATE GUSTATORY RECEPTOR"/>
    <property type="match status" value="1"/>
</dbReference>
<dbReference type="GO" id="GO:0007635">
    <property type="term" value="P:chemosensory behavior"/>
    <property type="evidence" value="ECO:0007669"/>
    <property type="project" value="TreeGrafter"/>
</dbReference>
<keyword evidence="10" id="KW-1185">Reference proteome</keyword>
<keyword evidence="7 8" id="KW-0807">Transducer</keyword>
<comment type="function">
    <text evidence="8">Gustatory receptor which mediates acceptance or avoidance behavior, depending on its substrates.</text>
</comment>
<dbReference type="InterPro" id="IPR013604">
    <property type="entry name" value="7TM_chemorcpt"/>
</dbReference>
<feature type="transmembrane region" description="Helical" evidence="8">
    <location>
        <begin position="275"/>
        <end position="297"/>
    </location>
</feature>
<feature type="transmembrane region" description="Helical" evidence="8">
    <location>
        <begin position="78"/>
        <end position="101"/>
    </location>
</feature>
<dbReference type="PANTHER" id="PTHR21143:SF104">
    <property type="entry name" value="GUSTATORY RECEPTOR 8A-RELATED"/>
    <property type="match status" value="1"/>
</dbReference>
<feature type="transmembrane region" description="Helical" evidence="8">
    <location>
        <begin position="161"/>
        <end position="186"/>
    </location>
</feature>
<comment type="caution">
    <text evidence="9">The sequence shown here is derived from an EMBL/GenBank/DDBJ whole genome shotgun (WGS) entry which is preliminary data.</text>
</comment>